<evidence type="ECO:0000259" key="1">
    <source>
        <dbReference type="Pfam" id="PF02698"/>
    </source>
</evidence>
<dbReference type="Gene3D" id="3.40.50.620">
    <property type="entry name" value="HUPs"/>
    <property type="match status" value="1"/>
</dbReference>
<dbReference type="KEGG" id="wso:WSWS_00074"/>
<feature type="domain" description="DUF218" evidence="1">
    <location>
        <begin position="171"/>
        <end position="320"/>
    </location>
</feature>
<keyword evidence="3" id="KW-1185">Reference proteome</keyword>
<dbReference type="GO" id="GO:0000270">
    <property type="term" value="P:peptidoglycan metabolic process"/>
    <property type="evidence" value="ECO:0007669"/>
    <property type="project" value="TreeGrafter"/>
</dbReference>
<dbReference type="Pfam" id="PF02698">
    <property type="entry name" value="DUF218"/>
    <property type="match status" value="1"/>
</dbReference>
<name>A0A288Q5B9_9LACO</name>
<dbReference type="AlphaFoldDB" id="A0A288Q5B9"/>
<sequence length="351" mass="40008">MISLLIILPVEVLAVGMLYRTIKIEPRTIWLGFWTLAVALMSVLLANSLLFILAKELAWSWLTNGILIAGAAIAGLFLLFSLLFNLYGAYYSWQLWRKRYHTLANLLLPIFMVVFGLLQFYGPFFIKNGPVNLMNLGIIFLANYFFTLFLIFLVGAIVYDHLTRQLDSAYYVVLGAGLIGGHKVSKQLGNRIKLAVDAAKAYVVRHQRYPIIIFSGGKGGNDRPSEAQAMQAYAVEKFGYPVEFTMLEDQSTTTRENMRFSIQKIQAHSQGRVHHFVFFTSEYHVFRAVIQAHFLQIDAHGYGSYTPRHFRFNAFIREYVAMLNMYRRGHAVVIGVTLIVLVMNFIFSLFG</sequence>
<evidence type="ECO:0000313" key="3">
    <source>
        <dbReference type="Proteomes" id="UP000254912"/>
    </source>
</evidence>
<proteinExistence type="predicted"/>
<dbReference type="InterPro" id="IPR003848">
    <property type="entry name" value="DUF218"/>
</dbReference>
<gene>
    <name evidence="2" type="ORF">DFP99_0978</name>
</gene>
<dbReference type="EMBL" id="QRAS01000002">
    <property type="protein sequence ID" value="RDL06599.1"/>
    <property type="molecule type" value="Genomic_DNA"/>
</dbReference>
<evidence type="ECO:0000313" key="2">
    <source>
        <dbReference type="EMBL" id="RDL06599.1"/>
    </source>
</evidence>
<reference evidence="2 3" key="1">
    <citation type="submission" date="2018-07" db="EMBL/GenBank/DDBJ databases">
        <title>Genomic Encyclopedia of Type Strains, Phase III (KMG-III): the genomes of soil and plant-associated and newly described type strains.</title>
        <authorList>
            <person name="Whitman W."/>
        </authorList>
    </citation>
    <scope>NUCLEOTIDE SEQUENCE [LARGE SCALE GENOMIC DNA]</scope>
    <source>
        <strain evidence="2 3">CECT 7031</strain>
    </source>
</reference>
<dbReference type="CDD" id="cd06259">
    <property type="entry name" value="YdcF-like"/>
    <property type="match status" value="1"/>
</dbReference>
<organism evidence="2 3">
    <name type="scientific">Weissella soli</name>
    <dbReference type="NCBI Taxonomy" id="155866"/>
    <lineage>
        <taxon>Bacteria</taxon>
        <taxon>Bacillati</taxon>
        <taxon>Bacillota</taxon>
        <taxon>Bacilli</taxon>
        <taxon>Lactobacillales</taxon>
        <taxon>Lactobacillaceae</taxon>
        <taxon>Weissella</taxon>
    </lineage>
</organism>
<accession>A0A288Q5B9</accession>
<dbReference type="GO" id="GO:0005886">
    <property type="term" value="C:plasma membrane"/>
    <property type="evidence" value="ECO:0007669"/>
    <property type="project" value="TreeGrafter"/>
</dbReference>
<comment type="caution">
    <text evidence="2">The sequence shown here is derived from an EMBL/GenBank/DDBJ whole genome shotgun (WGS) entry which is preliminary data.</text>
</comment>
<dbReference type="InterPro" id="IPR014729">
    <property type="entry name" value="Rossmann-like_a/b/a_fold"/>
</dbReference>
<dbReference type="PANTHER" id="PTHR30336">
    <property type="entry name" value="INNER MEMBRANE PROTEIN, PROBABLE PERMEASE"/>
    <property type="match status" value="1"/>
</dbReference>
<dbReference type="Proteomes" id="UP000254912">
    <property type="component" value="Unassembled WGS sequence"/>
</dbReference>
<protein>
    <submittedName>
        <fullName evidence="2">Uncharacterized SAM-binding protein YcdF (DUF218 family)</fullName>
    </submittedName>
</protein>
<dbReference type="InterPro" id="IPR051599">
    <property type="entry name" value="Cell_Envelope_Assoc"/>
</dbReference>
<dbReference type="GO" id="GO:0043164">
    <property type="term" value="P:Gram-negative-bacterium-type cell wall biogenesis"/>
    <property type="evidence" value="ECO:0007669"/>
    <property type="project" value="TreeGrafter"/>
</dbReference>
<dbReference type="RefSeq" id="WP_070229399.1">
    <property type="nucleotide sequence ID" value="NZ_BJYO01000003.1"/>
</dbReference>
<dbReference type="GeneID" id="94545287"/>
<dbReference type="PANTHER" id="PTHR30336:SF18">
    <property type="entry name" value="MEMBRANE PROTEIN"/>
    <property type="match status" value="1"/>
</dbReference>